<protein>
    <submittedName>
        <fullName evidence="1">Uncharacterized protein</fullName>
    </submittedName>
</protein>
<reference evidence="1 2" key="1">
    <citation type="journal article" date="2019" name="Int. J. Syst. Evol. Microbiol.">
        <title>The Global Catalogue of Microorganisms (GCM) 10K type strain sequencing project: providing services to taxonomists for standard genome sequencing and annotation.</title>
        <authorList>
            <consortium name="The Broad Institute Genomics Platform"/>
            <consortium name="The Broad Institute Genome Sequencing Center for Infectious Disease"/>
            <person name="Wu L."/>
            <person name="Ma J."/>
        </authorList>
    </citation>
    <scope>NUCLEOTIDE SEQUENCE [LARGE SCALE GENOMIC DNA]</scope>
    <source>
        <strain evidence="1 2">JCM 13249</strain>
    </source>
</reference>
<keyword evidence="2" id="KW-1185">Reference proteome</keyword>
<comment type="caution">
    <text evidence="1">The sequence shown here is derived from an EMBL/GenBank/DDBJ whole genome shotgun (WGS) entry which is preliminary data.</text>
</comment>
<gene>
    <name evidence="1" type="ORF">GCM10009681_22190</name>
</gene>
<organism evidence="1 2">
    <name type="scientific">Luedemannella helvata</name>
    <dbReference type="NCBI Taxonomy" id="349315"/>
    <lineage>
        <taxon>Bacteria</taxon>
        <taxon>Bacillati</taxon>
        <taxon>Actinomycetota</taxon>
        <taxon>Actinomycetes</taxon>
        <taxon>Micromonosporales</taxon>
        <taxon>Micromonosporaceae</taxon>
        <taxon>Luedemannella</taxon>
    </lineage>
</organism>
<evidence type="ECO:0000313" key="1">
    <source>
        <dbReference type="EMBL" id="GAA1750661.1"/>
    </source>
</evidence>
<proteinExistence type="predicted"/>
<accession>A0ABN2K8L7</accession>
<dbReference type="EMBL" id="BAAALS010000009">
    <property type="protein sequence ID" value="GAA1750661.1"/>
    <property type="molecule type" value="Genomic_DNA"/>
</dbReference>
<dbReference type="Proteomes" id="UP001500655">
    <property type="component" value="Unassembled WGS sequence"/>
</dbReference>
<evidence type="ECO:0000313" key="2">
    <source>
        <dbReference type="Proteomes" id="UP001500655"/>
    </source>
</evidence>
<name>A0ABN2K8L7_9ACTN</name>
<sequence>MRGKRPGAADDFAVIADSTGGRQRADLDRITRRMIPGNPGATTRGPAALPWVMAGPVAGDRIGVAIIDWPEEPVHDAFGRPAVEMRYVDCAFAHLADAGVGYDQLAGVVSGLRLPPAGPLAPALGPPDLAATARLIDEDFSWYAATAASLLDGALVLRDAPDVPVVRRVHLLEALSSLLPYGVRGELSLSTYLSPLTATNTRLGFGAGAVRGVRSVPWRGPGGGPRLSAAARRYLGLLREIRDAAGADTRALLATLRADERRLPLADGRAVVAHAEALRQQMTTLAQLRAGQARPSAVERVLRWSSLKLFQASEWKLLLDSYVRHTPVTELDVNLLRRQRPSQVIPLLAAHAVDAVDLDAARAYLGTGRRLGVLDEVVGDMVAKAVTRPDAAAAARRAVTVLLEVAGGRDELRAAVAEEEQACRGLAAALILGPDPRLDLAAAFVRWLCSGPGRPASWLAGYAAALSGTAVEWTGPWHPSARDAAAIVVAAAENGNLDLVAAPVWASLTGDLDQAWRDRLGGVLRDLPPRYVDRLPGDVRDAFLGKDQKRR</sequence>